<evidence type="ECO:0000256" key="2">
    <source>
        <dbReference type="ARBA" id="ARBA00022695"/>
    </source>
</evidence>
<organism evidence="5 6">
    <name type="scientific">Marinomonas spartinae</name>
    <dbReference type="NCBI Taxonomy" id="1792290"/>
    <lineage>
        <taxon>Bacteria</taxon>
        <taxon>Pseudomonadati</taxon>
        <taxon>Pseudomonadota</taxon>
        <taxon>Gammaproteobacteria</taxon>
        <taxon>Oceanospirillales</taxon>
        <taxon>Oceanospirillaceae</taxon>
        <taxon>Marinomonas</taxon>
    </lineage>
</organism>
<proteinExistence type="predicted"/>
<feature type="domain" description="Phosphoribosyl-dephospho-CoA transferase MdcG C-terminal" evidence="3">
    <location>
        <begin position="95"/>
        <end position="205"/>
    </location>
</feature>
<feature type="domain" description="Phosphoribosyl-dephospho-CoA transferase MdcG N-terminal" evidence="4">
    <location>
        <begin position="6"/>
        <end position="78"/>
    </location>
</feature>
<dbReference type="InterPro" id="IPR049180">
    <property type="entry name" value="MdcG_C"/>
</dbReference>
<dbReference type="EMBL" id="FLOB01000006">
    <property type="protein sequence ID" value="SBS33267.1"/>
    <property type="molecule type" value="Genomic_DNA"/>
</dbReference>
<sequence>MMNWKAHDLLWLDRSSLIAKDETQGLPYWVTEGNGPVVVRREKMATPKLIAVGVRGANKRQRYAAYASVAAVQSRVTPYDIAKGQAWMEHPDRFTMPVLQALASVAPVLDGNNLPWGITGSLGYELATGDRQIHADSDLDLVIQSPEPLTKPCARDIWQNFGELPCRLDIQIETPTGAIALLEWAGQSQTVLLKSETGPFLVRDPWREGGSL</sequence>
<protein>
    <submittedName>
        <fullName evidence="5">Phosphoribosyl-dephospho-CoA transferase</fullName>
        <ecNumber evidence="5">2.7.7.66</ecNumber>
    </submittedName>
</protein>
<evidence type="ECO:0000256" key="1">
    <source>
        <dbReference type="ARBA" id="ARBA00022679"/>
    </source>
</evidence>
<dbReference type="InterPro" id="IPR048903">
    <property type="entry name" value="MdcG_N"/>
</dbReference>
<dbReference type="Pfam" id="PF20866">
    <property type="entry name" value="MdcG_N"/>
    <property type="match status" value="1"/>
</dbReference>
<dbReference type="OrthoDB" id="1275217at2"/>
<dbReference type="Pfam" id="PF10620">
    <property type="entry name" value="MdcG"/>
    <property type="match status" value="1"/>
</dbReference>
<dbReference type="InterPro" id="IPR017557">
    <property type="entry name" value="Holo-ACP_synthase"/>
</dbReference>
<evidence type="ECO:0000313" key="5">
    <source>
        <dbReference type="EMBL" id="SBS33267.1"/>
    </source>
</evidence>
<evidence type="ECO:0000259" key="4">
    <source>
        <dbReference type="Pfam" id="PF20866"/>
    </source>
</evidence>
<dbReference type="Proteomes" id="UP000092544">
    <property type="component" value="Unassembled WGS sequence"/>
</dbReference>
<keyword evidence="1 5" id="KW-0808">Transferase</keyword>
<reference evidence="5 6" key="1">
    <citation type="submission" date="2016-06" db="EMBL/GenBank/DDBJ databases">
        <authorList>
            <person name="Kjaerup R.B."/>
            <person name="Dalgaard T.S."/>
            <person name="Juul-Madsen H.R."/>
        </authorList>
    </citation>
    <scope>NUCLEOTIDE SEQUENCE [LARGE SCALE GENOMIC DNA]</scope>
    <source>
        <strain evidence="5 6">CECT 8886</strain>
    </source>
</reference>
<dbReference type="STRING" id="1792290.MSP8886_02696"/>
<dbReference type="RefSeq" id="WP_067017251.1">
    <property type="nucleotide sequence ID" value="NZ_FLOB01000006.1"/>
</dbReference>
<dbReference type="NCBIfam" id="NF002332">
    <property type="entry name" value="PRK01293.1"/>
    <property type="match status" value="1"/>
</dbReference>
<dbReference type="EC" id="2.7.7.66" evidence="5"/>
<accession>A0A1A8TLD7</accession>
<name>A0A1A8TLD7_9GAMM</name>
<dbReference type="GO" id="GO:0016779">
    <property type="term" value="F:nucleotidyltransferase activity"/>
    <property type="evidence" value="ECO:0007669"/>
    <property type="project" value="UniProtKB-KW"/>
</dbReference>
<dbReference type="NCBIfam" id="TIGR03135">
    <property type="entry name" value="malonate_mdcG"/>
    <property type="match status" value="1"/>
</dbReference>
<gene>
    <name evidence="5" type="primary">mdcG</name>
    <name evidence="5" type="ORF">MSP8886_02696</name>
</gene>
<evidence type="ECO:0000313" key="6">
    <source>
        <dbReference type="Proteomes" id="UP000092544"/>
    </source>
</evidence>
<keyword evidence="2 5" id="KW-0548">Nucleotidyltransferase</keyword>
<evidence type="ECO:0000259" key="3">
    <source>
        <dbReference type="Pfam" id="PF10620"/>
    </source>
</evidence>
<keyword evidence="6" id="KW-1185">Reference proteome</keyword>
<dbReference type="AlphaFoldDB" id="A0A1A8TLD7"/>